<feature type="transmembrane region" description="Helical" evidence="2">
    <location>
        <begin position="310"/>
        <end position="327"/>
    </location>
</feature>
<organism evidence="3 4">
    <name type="scientific">Daedalea quercina L-15889</name>
    <dbReference type="NCBI Taxonomy" id="1314783"/>
    <lineage>
        <taxon>Eukaryota</taxon>
        <taxon>Fungi</taxon>
        <taxon>Dikarya</taxon>
        <taxon>Basidiomycota</taxon>
        <taxon>Agaricomycotina</taxon>
        <taxon>Agaricomycetes</taxon>
        <taxon>Polyporales</taxon>
        <taxon>Fomitopsis</taxon>
    </lineage>
</organism>
<dbReference type="InterPro" id="IPR027948">
    <property type="entry name" value="DUF4436"/>
</dbReference>
<dbReference type="Proteomes" id="UP000076727">
    <property type="component" value="Unassembled WGS sequence"/>
</dbReference>
<evidence type="ECO:0000256" key="2">
    <source>
        <dbReference type="SAM" id="Phobius"/>
    </source>
</evidence>
<dbReference type="EMBL" id="KV429099">
    <property type="protein sequence ID" value="KZT65793.1"/>
    <property type="molecule type" value="Genomic_DNA"/>
</dbReference>
<feature type="transmembrane region" description="Helical" evidence="2">
    <location>
        <begin position="347"/>
        <end position="366"/>
    </location>
</feature>
<evidence type="ECO:0000256" key="1">
    <source>
        <dbReference type="SAM" id="MobiDB-lite"/>
    </source>
</evidence>
<evidence type="ECO:0000313" key="3">
    <source>
        <dbReference type="EMBL" id="KZT65793.1"/>
    </source>
</evidence>
<evidence type="ECO:0008006" key="5">
    <source>
        <dbReference type="Google" id="ProtNLM"/>
    </source>
</evidence>
<feature type="transmembrane region" description="Helical" evidence="2">
    <location>
        <begin position="279"/>
        <end position="303"/>
    </location>
</feature>
<dbReference type="Pfam" id="PF14494">
    <property type="entry name" value="DUF4436"/>
    <property type="match status" value="1"/>
</dbReference>
<feature type="transmembrane region" description="Helical" evidence="2">
    <location>
        <begin position="62"/>
        <end position="84"/>
    </location>
</feature>
<sequence>MSTRHSFLSTTGLIRAPSNATLSSTTLPRHAKSGSTKPGKPSHTKNVLNRTKAGILPLGSRFIVGMAIAFSLFFIFSLSCAFIGTEEDEPPFKDLLDSVAANDPGIVLIGDSVDVDVDEPAVTVRWSIIGCGPAFVLSDSEGTHGSSSCGLPSMALNVYVDSGDSPEATYDPSQFPTANKTGQRISIQNLCQFDSDHVLDVHQARLYPFDTYQLKSTLRITNSNEDPVLIKAMTTQKLTSSFAITSTSVDSYMNSSDDITGPSSDIILGIQRPPEARTFALLLFCVSWMLAHATMISVVLASMQGDMERFPQYIIFVLVVLLAIPQLRKAMPDAPGFDGVLLDSIGFFPQMICTALSGLLLFICIAHKVLREVHTREEEAEEKVRLEALPQPKGLERLRRQGSSVDFRHARRWSKAAFPGVHVQDEVDGF</sequence>
<keyword evidence="2" id="KW-0472">Membrane</keyword>
<evidence type="ECO:0000313" key="4">
    <source>
        <dbReference type="Proteomes" id="UP000076727"/>
    </source>
</evidence>
<dbReference type="AlphaFoldDB" id="A0A165MK50"/>
<reference evidence="3 4" key="1">
    <citation type="journal article" date="2016" name="Mol. Biol. Evol.">
        <title>Comparative Genomics of Early-Diverging Mushroom-Forming Fungi Provides Insights into the Origins of Lignocellulose Decay Capabilities.</title>
        <authorList>
            <person name="Nagy L.G."/>
            <person name="Riley R."/>
            <person name="Tritt A."/>
            <person name="Adam C."/>
            <person name="Daum C."/>
            <person name="Floudas D."/>
            <person name="Sun H."/>
            <person name="Yadav J.S."/>
            <person name="Pangilinan J."/>
            <person name="Larsson K.H."/>
            <person name="Matsuura K."/>
            <person name="Barry K."/>
            <person name="Labutti K."/>
            <person name="Kuo R."/>
            <person name="Ohm R.A."/>
            <person name="Bhattacharya S.S."/>
            <person name="Shirouzu T."/>
            <person name="Yoshinaga Y."/>
            <person name="Martin F.M."/>
            <person name="Grigoriev I.V."/>
            <person name="Hibbett D.S."/>
        </authorList>
    </citation>
    <scope>NUCLEOTIDE SEQUENCE [LARGE SCALE GENOMIC DNA]</scope>
    <source>
        <strain evidence="3 4">L-15889</strain>
    </source>
</reference>
<gene>
    <name evidence="3" type="ORF">DAEQUDRAFT_730959</name>
</gene>
<accession>A0A165MK50</accession>
<feature type="region of interest" description="Disordered" evidence="1">
    <location>
        <begin position="22"/>
        <end position="46"/>
    </location>
</feature>
<dbReference type="STRING" id="1314783.A0A165MK50"/>
<protein>
    <recommendedName>
        <fullName evidence="5">Transmembrane protein</fullName>
    </recommendedName>
</protein>
<keyword evidence="2" id="KW-0812">Transmembrane</keyword>
<keyword evidence="4" id="KW-1185">Reference proteome</keyword>
<dbReference type="OrthoDB" id="2117972at2759"/>
<name>A0A165MK50_9APHY</name>
<proteinExistence type="predicted"/>
<keyword evidence="2" id="KW-1133">Transmembrane helix</keyword>